<organism evidence="2 3">
    <name type="scientific">Streptomyces microflavus</name>
    <name type="common">Streptomyces lipmanii</name>
    <dbReference type="NCBI Taxonomy" id="1919"/>
    <lineage>
        <taxon>Bacteria</taxon>
        <taxon>Bacillati</taxon>
        <taxon>Actinomycetota</taxon>
        <taxon>Actinomycetes</taxon>
        <taxon>Kitasatosporales</taxon>
        <taxon>Streptomycetaceae</taxon>
        <taxon>Streptomyces</taxon>
    </lineage>
</organism>
<comment type="caution">
    <text evidence="2">The sequence shown here is derived from an EMBL/GenBank/DDBJ whole genome shotgun (WGS) entry which is preliminary data.</text>
</comment>
<dbReference type="EMBL" id="JAAGME010000882">
    <property type="protein sequence ID" value="NEB69485.1"/>
    <property type="molecule type" value="Genomic_DNA"/>
</dbReference>
<sequence length="76" mass="8107">SVGSDLRRSLAVTSSLAELRAQLDTLHLDQPWPAGADGPRGRTSGRDRVVLPDGWLNDPWDRAGVDPEAELDTSGG</sequence>
<feature type="non-terminal residue" evidence="2">
    <location>
        <position position="76"/>
    </location>
</feature>
<feature type="non-terminal residue" evidence="2">
    <location>
        <position position="1"/>
    </location>
</feature>
<evidence type="ECO:0000313" key="3">
    <source>
        <dbReference type="Proteomes" id="UP000471648"/>
    </source>
</evidence>
<proteinExistence type="predicted"/>
<feature type="region of interest" description="Disordered" evidence="1">
    <location>
        <begin position="28"/>
        <end position="76"/>
    </location>
</feature>
<feature type="compositionally biased region" description="Acidic residues" evidence="1">
    <location>
        <begin position="67"/>
        <end position="76"/>
    </location>
</feature>
<evidence type="ECO:0000313" key="2">
    <source>
        <dbReference type="EMBL" id="NEB69485.1"/>
    </source>
</evidence>
<dbReference type="AlphaFoldDB" id="A0A6N9VD27"/>
<gene>
    <name evidence="2" type="ORF">G3I39_20875</name>
</gene>
<protein>
    <submittedName>
        <fullName evidence="2">tRNA dihydrouridine synthase DusB</fullName>
    </submittedName>
</protein>
<name>A0A6N9VD27_STRMI</name>
<evidence type="ECO:0000256" key="1">
    <source>
        <dbReference type="SAM" id="MobiDB-lite"/>
    </source>
</evidence>
<accession>A0A6N9VD27</accession>
<reference evidence="2 3" key="1">
    <citation type="submission" date="2020-01" db="EMBL/GenBank/DDBJ databases">
        <title>Insect and environment-associated Actinomycetes.</title>
        <authorList>
            <person name="Currrie C."/>
            <person name="Chevrette M."/>
            <person name="Carlson C."/>
            <person name="Stubbendieck R."/>
            <person name="Wendt-Pienkowski E."/>
        </authorList>
    </citation>
    <scope>NUCLEOTIDE SEQUENCE [LARGE SCALE GENOMIC DNA]</scope>
    <source>
        <strain evidence="2 3">SID14438</strain>
    </source>
</reference>
<dbReference type="Proteomes" id="UP000471648">
    <property type="component" value="Unassembled WGS sequence"/>
</dbReference>